<evidence type="ECO:0000313" key="8">
    <source>
        <dbReference type="EMBL" id="PKU26299.1"/>
    </source>
</evidence>
<dbReference type="GO" id="GO:0008289">
    <property type="term" value="F:lipid binding"/>
    <property type="evidence" value="ECO:0007669"/>
    <property type="project" value="UniProtKB-KW"/>
</dbReference>
<keyword evidence="9" id="KW-1185">Reference proteome</keyword>
<dbReference type="InterPro" id="IPR012762">
    <property type="entry name" value="Ubiq_biosynth_COQ9"/>
</dbReference>
<evidence type="ECO:0000259" key="7">
    <source>
        <dbReference type="Pfam" id="PF08511"/>
    </source>
</evidence>
<evidence type="ECO:0000313" key="9">
    <source>
        <dbReference type="Proteomes" id="UP000233293"/>
    </source>
</evidence>
<comment type="caution">
    <text evidence="8">The sequence shown here is derived from an EMBL/GenBank/DDBJ whole genome shotgun (WGS) entry which is preliminary data.</text>
</comment>
<dbReference type="EMBL" id="PIUM01000001">
    <property type="protein sequence ID" value="PKU26299.1"/>
    <property type="molecule type" value="Genomic_DNA"/>
</dbReference>
<dbReference type="OrthoDB" id="7201143at2"/>
<evidence type="ECO:0000256" key="6">
    <source>
        <dbReference type="ARBA" id="ARBA00058104"/>
    </source>
</evidence>
<evidence type="ECO:0000256" key="4">
    <source>
        <dbReference type="ARBA" id="ARBA00022946"/>
    </source>
</evidence>
<feature type="domain" description="COQ9 C-terminal" evidence="7">
    <location>
        <begin position="121"/>
        <end position="188"/>
    </location>
</feature>
<comment type="similarity">
    <text evidence="2">Belongs to the COQ9 family.</text>
</comment>
<evidence type="ECO:0000256" key="1">
    <source>
        <dbReference type="ARBA" id="ARBA00004749"/>
    </source>
</evidence>
<evidence type="ECO:0000256" key="3">
    <source>
        <dbReference type="ARBA" id="ARBA00022688"/>
    </source>
</evidence>
<dbReference type="InterPro" id="IPR013718">
    <property type="entry name" value="COQ9_C"/>
</dbReference>
<evidence type="ECO:0000256" key="2">
    <source>
        <dbReference type="ARBA" id="ARBA00010766"/>
    </source>
</evidence>
<name>A0A2N3Q0W1_9PROT</name>
<organism evidence="8 9">
    <name type="scientific">Telmatospirillum siberiense</name>
    <dbReference type="NCBI Taxonomy" id="382514"/>
    <lineage>
        <taxon>Bacteria</taxon>
        <taxon>Pseudomonadati</taxon>
        <taxon>Pseudomonadota</taxon>
        <taxon>Alphaproteobacteria</taxon>
        <taxon>Rhodospirillales</taxon>
        <taxon>Rhodospirillaceae</taxon>
        <taxon>Telmatospirillum</taxon>
    </lineage>
</organism>
<dbReference type="PANTHER" id="PTHR21427">
    <property type="entry name" value="UBIQUINONE BIOSYNTHESIS PROTEIN COQ9, MITOCHONDRIAL"/>
    <property type="match status" value="1"/>
</dbReference>
<comment type="function">
    <text evidence="6">Membrane-associated protein that warps the membrane surface to access and bind aromatic isoprenes with high specificity, including ubiquinone (CoQ) isoprene intermediates and presents them directly to COQ7, therefore facilitating the COQ7-mediated hydroxylase step. Participates in the biosynthesis of coenzyme Q, also named ubiquinone, an essential lipid-soluble electron transporter for aerobic cellular respiration.</text>
</comment>
<dbReference type="NCBIfam" id="TIGR02396">
    <property type="entry name" value="diverge_rpsU"/>
    <property type="match status" value="1"/>
</dbReference>
<dbReference type="Proteomes" id="UP000233293">
    <property type="component" value="Unassembled WGS sequence"/>
</dbReference>
<dbReference type="RefSeq" id="WP_101248529.1">
    <property type="nucleotide sequence ID" value="NZ_PIUM01000001.1"/>
</dbReference>
<dbReference type="Gene3D" id="1.10.357.10">
    <property type="entry name" value="Tetracycline Repressor, domain 2"/>
    <property type="match status" value="1"/>
</dbReference>
<dbReference type="PANTHER" id="PTHR21427:SF19">
    <property type="entry name" value="UBIQUINONE BIOSYNTHESIS PROTEIN COQ9, MITOCHONDRIAL"/>
    <property type="match status" value="1"/>
</dbReference>
<keyword evidence="4" id="KW-0809">Transit peptide</keyword>
<proteinExistence type="inferred from homology"/>
<evidence type="ECO:0000256" key="5">
    <source>
        <dbReference type="ARBA" id="ARBA00023121"/>
    </source>
</evidence>
<keyword evidence="5" id="KW-0446">Lipid-binding</keyword>
<comment type="pathway">
    <text evidence="1">Cofactor biosynthesis; ubiquinone biosynthesis.</text>
</comment>
<reference evidence="9" key="1">
    <citation type="submission" date="2017-12" db="EMBL/GenBank/DDBJ databases">
        <title>Draft genome sequence of Telmatospirillum siberiense 26-4b1T, an acidotolerant peatland alphaproteobacterium potentially involved in sulfur cycling.</title>
        <authorList>
            <person name="Hausmann B."/>
            <person name="Pjevac P."/>
            <person name="Schreck K."/>
            <person name="Herbold C.W."/>
            <person name="Daims H."/>
            <person name="Wagner M."/>
            <person name="Pester M."/>
            <person name="Loy A."/>
        </authorList>
    </citation>
    <scope>NUCLEOTIDE SEQUENCE [LARGE SCALE GENOMIC DNA]</scope>
    <source>
        <strain evidence="9">26-4b1</strain>
    </source>
</reference>
<keyword evidence="3" id="KW-0831">Ubiquinone biosynthesis</keyword>
<gene>
    <name evidence="8" type="ORF">CWS72_00110</name>
</gene>
<sequence length="224" mass="25613">MSNAEKWRDLRDQLVLATLDQVPFEGWSPRALQEAAKDLALDPTIAERLFPGGALEAIDHFTDLADRRLLEVAAANDLAGMRRSERIRWLIRQRIEAWAGHRESVRRAVTFLTLPTHGHIAARSSWRTADTIWYASGDAATDFSYYTKRATVAAVYTGTLLYWLQDDSEDFADSWAFLDRRLADALKVTRLRTTVEKRLGQLPNPVRLFLTRAGEKRRFGIRQV</sequence>
<dbReference type="GO" id="GO:0006744">
    <property type="term" value="P:ubiquinone biosynthetic process"/>
    <property type="evidence" value="ECO:0007669"/>
    <property type="project" value="UniProtKB-KW"/>
</dbReference>
<accession>A0A2N3Q0W1</accession>
<dbReference type="AlphaFoldDB" id="A0A2N3Q0W1"/>
<protein>
    <submittedName>
        <fullName evidence="8">COQ9 family protein</fullName>
    </submittedName>
</protein>
<dbReference type="Pfam" id="PF08511">
    <property type="entry name" value="COQ9"/>
    <property type="match status" value="1"/>
</dbReference>